<keyword evidence="2" id="KW-1133">Transmembrane helix</keyword>
<proteinExistence type="predicted"/>
<dbReference type="GeneID" id="110987250"/>
<evidence type="ECO:0000313" key="6">
    <source>
        <dbReference type="RefSeq" id="XP_022105516.1"/>
    </source>
</evidence>
<evidence type="ECO:0000313" key="4">
    <source>
        <dbReference type="RefSeq" id="XP_022105514.1"/>
    </source>
</evidence>
<evidence type="ECO:0000313" key="3">
    <source>
        <dbReference type="Proteomes" id="UP000694845"/>
    </source>
</evidence>
<sequence length="779" mass="90697">MSAENLLQMEEGDDDYPLLPLQRGSGTRQSFTQLRQKQRARRVNVGVTEADIMMEEEGYYDDDLEAKYMATFSRRQKRQTMLVLHDALFLVLDFLQFYALLAAISLRWPWPFNWLYPTRFLFLANLDVWEFMKMNDPEVYNSARNNFIDSTLIGFDYRWYTLGWAIFIFVAITLYIILYIAMNYQKRYNLLLQVARLQRAYIILCQVLAMPIGVMMAKLFHCNADDNMDVHNATPCAGGEHLAYVVPSLAIYVGLFIILPIWMIMKIRTQIFSNRSERHEGFLQLKETEFSHGLDFIWAIKLYHLFSSFRLVWAYYRPVMFLFKLVLLASYAALLWLPMWQMIVFLVAICPLFLVILIRRPFRITSFNVYIMINFLCMLILAIMGLMQNLFDTNSVFFQAEYLFSELLAVGAFWAVFTVVWFVYVLLRYYGLLCRGVPLWPEMTSREVNKLSGETQKYMRALLKGRIVLEHALSTCPLFSPVHELSRQIQIINAYCREAEYLHDPIHDTLWDLLDELIEAHTHLSPVSLFSESVKSSIRETAHEFMKLMPAFKKRLAQREYDFILMTPMKRRMLLKMFTLGVFANGKMNKPRPVDQTETVQRLYNPRESVVLQQRGVEGDDGFYEDMYDSLHDLDPSTLRLKQQQQYKARMMRRPILEEMSEDEDVDADADEDSEVEWMRGIPSRAESDLVSSINDRDADDLSDMMAGIPSRPGSISSTRGSSRTHTSSKSRSNSLFSRRSIPSQMSSGGKQRGTAQRSKTPPQRNIAEESMQDAEDAV</sequence>
<feature type="compositionally biased region" description="Polar residues" evidence="1">
    <location>
        <begin position="742"/>
        <end position="764"/>
    </location>
</feature>
<feature type="transmembrane region" description="Helical" evidence="2">
    <location>
        <begin position="407"/>
        <end position="427"/>
    </location>
</feature>
<keyword evidence="3" id="KW-1185">Reference proteome</keyword>
<evidence type="ECO:0000256" key="2">
    <source>
        <dbReference type="SAM" id="Phobius"/>
    </source>
</evidence>
<feature type="transmembrane region" description="Helical" evidence="2">
    <location>
        <begin position="339"/>
        <end position="357"/>
    </location>
</feature>
<feature type="transmembrane region" description="Helical" evidence="2">
    <location>
        <begin position="314"/>
        <end position="333"/>
    </location>
</feature>
<accession>A0A8B7ZIZ6</accession>
<dbReference type="AlphaFoldDB" id="A0A8B7ZIZ6"/>
<protein>
    <submittedName>
        <fullName evidence="4 5">Uncharacterized protein LOC110987250 isoform X1</fullName>
    </submittedName>
</protein>
<evidence type="ECO:0000256" key="1">
    <source>
        <dbReference type="SAM" id="MobiDB-lite"/>
    </source>
</evidence>
<dbReference type="RefSeq" id="XP_022105515.1">
    <property type="nucleotide sequence ID" value="XM_022249823.1"/>
</dbReference>
<keyword evidence="2" id="KW-0472">Membrane</keyword>
<feature type="compositionally biased region" description="Low complexity" evidence="1">
    <location>
        <begin position="711"/>
        <end position="741"/>
    </location>
</feature>
<feature type="transmembrane region" description="Helical" evidence="2">
    <location>
        <begin position="159"/>
        <end position="181"/>
    </location>
</feature>
<feature type="region of interest" description="Disordered" evidence="1">
    <location>
        <begin position="658"/>
        <end position="779"/>
    </location>
</feature>
<dbReference type="KEGG" id="aplc:110987250"/>
<name>A0A8B7ZIZ6_ACAPL</name>
<organism evidence="3 4">
    <name type="scientific">Acanthaster planci</name>
    <name type="common">Crown-of-thorns starfish</name>
    <dbReference type="NCBI Taxonomy" id="133434"/>
    <lineage>
        <taxon>Eukaryota</taxon>
        <taxon>Metazoa</taxon>
        <taxon>Echinodermata</taxon>
        <taxon>Eleutherozoa</taxon>
        <taxon>Asterozoa</taxon>
        <taxon>Asteroidea</taxon>
        <taxon>Valvatacea</taxon>
        <taxon>Valvatida</taxon>
        <taxon>Acanthasteridae</taxon>
        <taxon>Acanthaster</taxon>
    </lineage>
</organism>
<keyword evidence="2" id="KW-0812">Transmembrane</keyword>
<dbReference type="RefSeq" id="XP_022105516.1">
    <property type="nucleotide sequence ID" value="XM_022249824.1"/>
</dbReference>
<dbReference type="Proteomes" id="UP000694845">
    <property type="component" value="Unplaced"/>
</dbReference>
<dbReference type="RefSeq" id="XP_022105514.1">
    <property type="nucleotide sequence ID" value="XM_022249822.1"/>
</dbReference>
<dbReference type="OMA" id="SPFHRIG"/>
<feature type="transmembrane region" description="Helical" evidence="2">
    <location>
        <begin position="369"/>
        <end position="387"/>
    </location>
</feature>
<feature type="transmembrane region" description="Helical" evidence="2">
    <location>
        <begin position="241"/>
        <end position="265"/>
    </location>
</feature>
<feature type="compositionally biased region" description="Acidic residues" evidence="1">
    <location>
        <begin position="659"/>
        <end position="676"/>
    </location>
</feature>
<feature type="transmembrane region" description="Helical" evidence="2">
    <location>
        <begin position="201"/>
        <end position="221"/>
    </location>
</feature>
<feature type="transmembrane region" description="Helical" evidence="2">
    <location>
        <begin position="82"/>
        <end position="106"/>
    </location>
</feature>
<dbReference type="OrthoDB" id="195226at2759"/>
<reference evidence="4 5" key="1">
    <citation type="submission" date="2025-04" db="UniProtKB">
        <authorList>
            <consortium name="RefSeq"/>
        </authorList>
    </citation>
    <scope>IDENTIFICATION</scope>
</reference>
<gene>
    <name evidence="4 5 6" type="primary">LOC110987250</name>
</gene>
<evidence type="ECO:0000313" key="5">
    <source>
        <dbReference type="RefSeq" id="XP_022105515.1"/>
    </source>
</evidence>